<sequence length="212" mass="22435">MSAREEILERLRSALSDGPSAPEVPRNYRTAVDAPEEERISLLVDRLEDYKAGVTVLPETGVASRIAELLSDAGSYVVPAGINEAWLAAADSAAPGRRRTDSRQAPLSVSELDATAAVVTGSAVAVAETGTIILDGSEGQGRRAISLIPDHHVCVVNAADITMILPEALRRLDGTRPLTWISGPSATSDIELERVEGVHGPRTLDIIIVRSA</sequence>
<dbReference type="RefSeq" id="WP_227895296.1">
    <property type="nucleotide sequence ID" value="NZ_CP099466.1"/>
</dbReference>
<proteinExistence type="predicted"/>
<feature type="domain" description="LUD" evidence="1">
    <location>
        <begin position="115"/>
        <end position="209"/>
    </location>
</feature>
<dbReference type="EMBL" id="JAJFZV010000004">
    <property type="protein sequence ID" value="MCC3297450.1"/>
    <property type="molecule type" value="Genomic_DNA"/>
</dbReference>
<reference evidence="2" key="1">
    <citation type="submission" date="2021-10" db="EMBL/GenBank/DDBJ databases">
        <title>Novel species in genus Arthrobacter.</title>
        <authorList>
            <person name="Liu Y."/>
        </authorList>
    </citation>
    <scope>NUCLEOTIDE SEQUENCE</scope>
    <source>
        <strain evidence="2">Zg-Y453</strain>
    </source>
</reference>
<evidence type="ECO:0000259" key="1">
    <source>
        <dbReference type="Pfam" id="PF02589"/>
    </source>
</evidence>
<dbReference type="InterPro" id="IPR003741">
    <property type="entry name" value="LUD_dom"/>
</dbReference>
<dbReference type="PANTHER" id="PTHR43682">
    <property type="entry name" value="LACTATE UTILIZATION PROTEIN C"/>
    <property type="match status" value="1"/>
</dbReference>
<protein>
    <submittedName>
        <fullName evidence="2">LUD domain-containing protein</fullName>
    </submittedName>
</protein>
<dbReference type="InterPro" id="IPR024185">
    <property type="entry name" value="FTHF_cligase-like_sf"/>
</dbReference>
<dbReference type="InterPro" id="IPR037171">
    <property type="entry name" value="NagB/RpiA_transferase-like"/>
</dbReference>
<dbReference type="PANTHER" id="PTHR43682:SF1">
    <property type="entry name" value="LACTATE UTILIZATION PROTEIN C"/>
    <property type="match status" value="1"/>
</dbReference>
<evidence type="ECO:0000313" key="3">
    <source>
        <dbReference type="Proteomes" id="UP001139158"/>
    </source>
</evidence>
<evidence type="ECO:0000313" key="2">
    <source>
        <dbReference type="EMBL" id="MCC3297450.1"/>
    </source>
</evidence>
<dbReference type="Gene3D" id="3.40.50.10420">
    <property type="entry name" value="NagB/RpiA/CoA transferase-like"/>
    <property type="match status" value="1"/>
</dbReference>
<comment type="caution">
    <text evidence="2">The sequence shown here is derived from an EMBL/GenBank/DDBJ whole genome shotgun (WGS) entry which is preliminary data.</text>
</comment>
<dbReference type="Proteomes" id="UP001139158">
    <property type="component" value="Unassembled WGS sequence"/>
</dbReference>
<organism evidence="2 3">
    <name type="scientific">Arthrobacter caoxuetaonis</name>
    <dbReference type="NCBI Taxonomy" id="2886935"/>
    <lineage>
        <taxon>Bacteria</taxon>
        <taxon>Bacillati</taxon>
        <taxon>Actinomycetota</taxon>
        <taxon>Actinomycetes</taxon>
        <taxon>Micrococcales</taxon>
        <taxon>Micrococcaceae</taxon>
        <taxon>Arthrobacter</taxon>
    </lineage>
</organism>
<keyword evidence="3" id="KW-1185">Reference proteome</keyword>
<dbReference type="AlphaFoldDB" id="A0A9X1MDY4"/>
<dbReference type="SUPFAM" id="SSF100950">
    <property type="entry name" value="NagB/RpiA/CoA transferase-like"/>
    <property type="match status" value="1"/>
</dbReference>
<accession>A0A9X1MDY4</accession>
<name>A0A9X1MDY4_9MICC</name>
<gene>
    <name evidence="2" type="ORF">LJ757_06480</name>
</gene>
<dbReference type="Pfam" id="PF02589">
    <property type="entry name" value="LUD_dom"/>
    <property type="match status" value="1"/>
</dbReference>